<feature type="transmembrane region" description="Helical" evidence="1">
    <location>
        <begin position="28"/>
        <end position="48"/>
    </location>
</feature>
<accession>A0A1M5U2G7</accession>
<reference evidence="4" key="2">
    <citation type="submission" date="2016-11" db="EMBL/GenBank/DDBJ databases">
        <authorList>
            <person name="Varghese N."/>
            <person name="Submissions S."/>
        </authorList>
    </citation>
    <scope>NUCLEOTIDE SEQUENCE [LARGE SCALE GENOMIC DNA]</scope>
    <source>
        <strain evidence="4">DSM 19729</strain>
    </source>
</reference>
<dbReference type="EMBL" id="FQWO01000017">
    <property type="protein sequence ID" value="SHH57222.1"/>
    <property type="molecule type" value="Genomic_DNA"/>
</dbReference>
<evidence type="ECO:0000313" key="5">
    <source>
        <dbReference type="Proteomes" id="UP000237771"/>
    </source>
</evidence>
<evidence type="ECO:0000313" key="3">
    <source>
        <dbReference type="EMBL" id="SHH57222.1"/>
    </source>
</evidence>
<dbReference type="STRING" id="280093.SAMN05443373_11714"/>
<dbReference type="Proteomes" id="UP000184384">
    <property type="component" value="Unassembled WGS sequence"/>
</dbReference>
<protein>
    <submittedName>
        <fullName evidence="3">Uncharacterized protein</fullName>
    </submittedName>
</protein>
<name>A0A1M5U2G7_9FLAO</name>
<evidence type="ECO:0000313" key="4">
    <source>
        <dbReference type="Proteomes" id="UP000184384"/>
    </source>
</evidence>
<sequence>MKFVLLSIFLGVLFIILNRKYLLLNQEWEFFILIYIFLITGNEIIKFLKKNENEKN</sequence>
<keyword evidence="5" id="KW-1185">Reference proteome</keyword>
<dbReference type="EMBL" id="PVUB01000015">
    <property type="protein sequence ID" value="PRZ19595.1"/>
    <property type="molecule type" value="Genomic_DNA"/>
</dbReference>
<proteinExistence type="predicted"/>
<evidence type="ECO:0000313" key="2">
    <source>
        <dbReference type="EMBL" id="PRZ19595.1"/>
    </source>
</evidence>
<gene>
    <name evidence="2" type="ORF">BC624_11514</name>
    <name evidence="3" type="ORF">SAMN05443373_11714</name>
</gene>
<keyword evidence="1" id="KW-1133">Transmembrane helix</keyword>
<keyword evidence="1" id="KW-0812">Transmembrane</keyword>
<reference evidence="3" key="1">
    <citation type="submission" date="2016-11" db="EMBL/GenBank/DDBJ databases">
        <authorList>
            <person name="Jaros S."/>
            <person name="Januszkiewicz K."/>
            <person name="Wedrychowicz H."/>
        </authorList>
    </citation>
    <scope>NUCLEOTIDE SEQUENCE [LARGE SCALE GENOMIC DNA]</scope>
    <source>
        <strain evidence="3">DSM 19729</strain>
    </source>
</reference>
<organism evidence="3 4">
    <name type="scientific">Flavobacterium granuli</name>
    <dbReference type="NCBI Taxonomy" id="280093"/>
    <lineage>
        <taxon>Bacteria</taxon>
        <taxon>Pseudomonadati</taxon>
        <taxon>Bacteroidota</taxon>
        <taxon>Flavobacteriia</taxon>
        <taxon>Flavobacteriales</taxon>
        <taxon>Flavobacteriaceae</taxon>
        <taxon>Flavobacterium</taxon>
    </lineage>
</organism>
<evidence type="ECO:0000256" key="1">
    <source>
        <dbReference type="SAM" id="Phobius"/>
    </source>
</evidence>
<dbReference type="Proteomes" id="UP000237771">
    <property type="component" value="Unassembled WGS sequence"/>
</dbReference>
<reference evidence="2 5" key="3">
    <citation type="submission" date="2018-03" db="EMBL/GenBank/DDBJ databases">
        <title>Genomic Encyclopedia of Archaeal and Bacterial Type Strains, Phase II (KMG-II): from individual species to whole genera.</title>
        <authorList>
            <person name="Goeker M."/>
        </authorList>
    </citation>
    <scope>NUCLEOTIDE SEQUENCE [LARGE SCALE GENOMIC DNA]</scope>
    <source>
        <strain evidence="2 5">DSM 17797</strain>
    </source>
</reference>
<dbReference type="AlphaFoldDB" id="A0A1M5U2G7"/>
<keyword evidence="1" id="KW-0472">Membrane</keyword>